<dbReference type="InterPro" id="IPR055170">
    <property type="entry name" value="GFO_IDH_MocA-like_dom"/>
</dbReference>
<evidence type="ECO:0000256" key="1">
    <source>
        <dbReference type="ARBA" id="ARBA00023002"/>
    </source>
</evidence>
<gene>
    <name evidence="4" type="ORF">C8N24_5278</name>
</gene>
<dbReference type="EMBL" id="RBIL01000002">
    <property type="protein sequence ID" value="RKQ87257.1"/>
    <property type="molecule type" value="Genomic_DNA"/>
</dbReference>
<keyword evidence="1" id="KW-0560">Oxidoreductase</keyword>
<reference evidence="4 5" key="1">
    <citation type="submission" date="2018-10" db="EMBL/GenBank/DDBJ databases">
        <title>Genomic Encyclopedia of Archaeal and Bacterial Type Strains, Phase II (KMG-II): from individual species to whole genera.</title>
        <authorList>
            <person name="Goeker M."/>
        </authorList>
    </citation>
    <scope>NUCLEOTIDE SEQUENCE [LARGE SCALE GENOMIC DNA]</scope>
    <source>
        <strain evidence="4 5">DSM 14954</strain>
    </source>
</reference>
<proteinExistence type="predicted"/>
<organism evidence="4 5">
    <name type="scientific">Solirubrobacter pauli</name>
    <dbReference type="NCBI Taxonomy" id="166793"/>
    <lineage>
        <taxon>Bacteria</taxon>
        <taxon>Bacillati</taxon>
        <taxon>Actinomycetota</taxon>
        <taxon>Thermoleophilia</taxon>
        <taxon>Solirubrobacterales</taxon>
        <taxon>Solirubrobacteraceae</taxon>
        <taxon>Solirubrobacter</taxon>
    </lineage>
</organism>
<keyword evidence="5" id="KW-1185">Reference proteome</keyword>
<dbReference type="GO" id="GO:0000166">
    <property type="term" value="F:nucleotide binding"/>
    <property type="evidence" value="ECO:0007669"/>
    <property type="project" value="InterPro"/>
</dbReference>
<evidence type="ECO:0000259" key="2">
    <source>
        <dbReference type="Pfam" id="PF01408"/>
    </source>
</evidence>
<comment type="caution">
    <text evidence="4">The sequence shown here is derived from an EMBL/GenBank/DDBJ whole genome shotgun (WGS) entry which is preliminary data.</text>
</comment>
<dbReference type="PANTHER" id="PTHR43818:SF11">
    <property type="entry name" value="BCDNA.GH03377"/>
    <property type="match status" value="1"/>
</dbReference>
<dbReference type="InterPro" id="IPR036291">
    <property type="entry name" value="NAD(P)-bd_dom_sf"/>
</dbReference>
<evidence type="ECO:0000313" key="5">
    <source>
        <dbReference type="Proteomes" id="UP000278962"/>
    </source>
</evidence>
<protein>
    <submittedName>
        <fullName evidence="4">Putative dehydrogenase</fullName>
    </submittedName>
</protein>
<dbReference type="InterPro" id="IPR000683">
    <property type="entry name" value="Gfo/Idh/MocA-like_OxRdtase_N"/>
</dbReference>
<dbReference type="Gene3D" id="3.40.50.720">
    <property type="entry name" value="NAD(P)-binding Rossmann-like Domain"/>
    <property type="match status" value="1"/>
</dbReference>
<feature type="domain" description="Gfo/Idh/MocA-like oxidoreductase N-terminal" evidence="2">
    <location>
        <begin position="22"/>
        <end position="148"/>
    </location>
</feature>
<dbReference type="AlphaFoldDB" id="A0A660KZY5"/>
<dbReference type="Gene3D" id="3.30.360.10">
    <property type="entry name" value="Dihydrodipicolinate Reductase, domain 2"/>
    <property type="match status" value="1"/>
</dbReference>
<accession>A0A660KZY5</accession>
<dbReference type="Pfam" id="PF22725">
    <property type="entry name" value="GFO_IDH_MocA_C3"/>
    <property type="match status" value="1"/>
</dbReference>
<dbReference type="Proteomes" id="UP000278962">
    <property type="component" value="Unassembled WGS sequence"/>
</dbReference>
<sequence>MSKVGFVTMGQSEGGDDIPTIGIGMLGYGFMGKAHSNGYKTLAYMTWPPPLMPQLVSIAGRNEEAVAGAARRYGFSDHVTDWKQIIADDRVGVFDNSGPNNFHSEPTIAAAEAGKHVICEKPLGRSADESYETWKRVDATGVKAMVAFNYRFVPAVRLARMIIESGELGEIFHFRGSYLQEWIIDADFPMVWRLDKDVAGSGALGDLGAHVIDLARYLVGEISAVSAHTRTFVKNREGQAVTVDDAVESVVDFENGAVGTIEATRFASGRKNGLTFEINGSKGSISFDIERLNELQVHFRDSKPGDLAQGFRTVLVSEADHPFWQYWWPQGHMIGWEHTFVHEIHHFLSAIREDTEIGPHGATFEDGYRAAEICDAMLRSADNGAREQLQYRS</sequence>
<dbReference type="Pfam" id="PF01408">
    <property type="entry name" value="GFO_IDH_MocA"/>
    <property type="match status" value="1"/>
</dbReference>
<dbReference type="InterPro" id="IPR050463">
    <property type="entry name" value="Gfo/Idh/MocA_oxidrdct_glycsds"/>
</dbReference>
<feature type="domain" description="GFO/IDH/MocA-like oxidoreductase" evidence="3">
    <location>
        <begin position="157"/>
        <end position="285"/>
    </location>
</feature>
<dbReference type="GO" id="GO:0016491">
    <property type="term" value="F:oxidoreductase activity"/>
    <property type="evidence" value="ECO:0007669"/>
    <property type="project" value="UniProtKB-KW"/>
</dbReference>
<name>A0A660KZY5_9ACTN</name>
<evidence type="ECO:0000313" key="4">
    <source>
        <dbReference type="EMBL" id="RKQ87257.1"/>
    </source>
</evidence>
<dbReference type="RefSeq" id="WP_211340152.1">
    <property type="nucleotide sequence ID" value="NZ_RBIL01000002.1"/>
</dbReference>
<dbReference type="PANTHER" id="PTHR43818">
    <property type="entry name" value="BCDNA.GH03377"/>
    <property type="match status" value="1"/>
</dbReference>
<dbReference type="SUPFAM" id="SSF55347">
    <property type="entry name" value="Glyceraldehyde-3-phosphate dehydrogenase-like, C-terminal domain"/>
    <property type="match status" value="1"/>
</dbReference>
<dbReference type="SUPFAM" id="SSF51735">
    <property type="entry name" value="NAD(P)-binding Rossmann-fold domains"/>
    <property type="match status" value="1"/>
</dbReference>
<evidence type="ECO:0000259" key="3">
    <source>
        <dbReference type="Pfam" id="PF22725"/>
    </source>
</evidence>